<dbReference type="Pfam" id="PF08964">
    <property type="entry name" value="Crystall_3"/>
    <property type="match status" value="1"/>
</dbReference>
<keyword evidence="2" id="KW-0808">Transferase</keyword>
<dbReference type="RefSeq" id="WP_050119862.1">
    <property type="nucleotide sequence ID" value="NZ_CAWMAB010000014.1"/>
</dbReference>
<sequence length="726" mass="80587">MNKSLFLYLLAILYSESAKSKNVVPEESTGEPLYFKEIISAPMCFYAEDNFQGESFCLTAPEAIDLYNRKDNHLNDRVSSIKIPAETEVTIYKNDHFNLPGYTLTESVDLAWLKKMGMAGQISAIKIRDSLGFCIQDCVVIKENKIELNRTLGKYDSEFGEINKLILMNFAINNESNFAVGFIDYPQIIVVGKDLFFYATEKSKLINMRISDNADNLSLLFKFNDQKLEFQYLEAEGTAPLNTPFWINTQYSSGNLADLHIINGIPDNDQGNIPEDIQPLILNKTIMAINKHSHRDKRGALGIAGCVGIPLLAIYNLVVQGRCNQLDKLVGASEFSHHDGEGKTQVVAGSAKPLAAVKQTTSISLNQPTPSMLVLAHLETHLHNQAVTLPAVAKSCKTSVEAIIAARYPRQTGMRCGSRLSILLADFTLLFGENLLDWTTEHLTQVLQSISEHGTTGYAGSDQVTESRLVAGVQEAISDLGLSSLTTLLEEAFNYALLNYARYFIHNENQETFSSPQAAQSLPLGDYILPLENYIHPAQPPAPLIMDNGEWVRPEDLYFEIAVIPGGDQHIATNLTAEIAEVINDWQQFYNQFEFQSDNNGSPLTTRDRTIYAAKITSKMLYLMLTDNSSDYQFVVVKLKGKIVSLLASLNDANGEESYINFSVTHPQYVLNPHQNGSVRGAGTAAVRELARYLKEKGKKTLSSNVISQPSAMVKNKLGFIYKGEL</sequence>
<dbReference type="Gene3D" id="2.60.20.10">
    <property type="entry name" value="Crystallins"/>
    <property type="match status" value="1"/>
</dbReference>
<dbReference type="Proteomes" id="UP000045824">
    <property type="component" value="Unassembled WGS sequence"/>
</dbReference>
<accession>A0A0T9LQN4</accession>
<evidence type="ECO:0000259" key="1">
    <source>
        <dbReference type="Pfam" id="PF08964"/>
    </source>
</evidence>
<organism evidence="2 3">
    <name type="scientific">Yersinia kristensenii</name>
    <dbReference type="NCBI Taxonomy" id="28152"/>
    <lineage>
        <taxon>Bacteria</taxon>
        <taxon>Pseudomonadati</taxon>
        <taxon>Pseudomonadota</taxon>
        <taxon>Gammaproteobacteria</taxon>
        <taxon>Enterobacterales</taxon>
        <taxon>Yersiniaceae</taxon>
        <taxon>Yersinia</taxon>
    </lineage>
</organism>
<dbReference type="GO" id="GO:0016740">
    <property type="term" value="F:transferase activity"/>
    <property type="evidence" value="ECO:0007669"/>
    <property type="project" value="UniProtKB-KW"/>
</dbReference>
<feature type="domain" description="Calcium-dependent cell adhesion molecule N-terminal" evidence="1">
    <location>
        <begin position="44"/>
        <end position="96"/>
    </location>
</feature>
<dbReference type="EMBL" id="CPYI01000014">
    <property type="protein sequence ID" value="CNF15887.1"/>
    <property type="molecule type" value="Genomic_DNA"/>
</dbReference>
<dbReference type="SUPFAM" id="SSF49695">
    <property type="entry name" value="gamma-Crystallin-like"/>
    <property type="match status" value="1"/>
</dbReference>
<name>A0A0T9LQN4_YERKR</name>
<proteinExistence type="predicted"/>
<protein>
    <submittedName>
        <fullName evidence="2">Acetyltransferase domain-containing protein</fullName>
    </submittedName>
</protein>
<dbReference type="GO" id="GO:0016020">
    <property type="term" value="C:membrane"/>
    <property type="evidence" value="ECO:0007669"/>
    <property type="project" value="InterPro"/>
</dbReference>
<reference evidence="2 3" key="1">
    <citation type="submission" date="2015-03" db="EMBL/GenBank/DDBJ databases">
        <authorList>
            <person name="Murphy D."/>
        </authorList>
    </citation>
    <scope>NUCLEOTIDE SEQUENCE [LARGE SCALE GENOMIC DNA]</scope>
    <source>
        <strain evidence="2 3">FCF326</strain>
    </source>
</reference>
<gene>
    <name evidence="2" type="ORF">ERS008491_03181</name>
</gene>
<evidence type="ECO:0000313" key="2">
    <source>
        <dbReference type="EMBL" id="CNF15887.1"/>
    </source>
</evidence>
<dbReference type="GO" id="GO:0098609">
    <property type="term" value="P:cell-cell adhesion"/>
    <property type="evidence" value="ECO:0007669"/>
    <property type="project" value="InterPro"/>
</dbReference>
<evidence type="ECO:0000313" key="3">
    <source>
        <dbReference type="Proteomes" id="UP000045824"/>
    </source>
</evidence>
<dbReference type="InterPro" id="IPR015059">
    <property type="entry name" value="Ca_cell_adhesion_N_dom"/>
</dbReference>
<dbReference type="AlphaFoldDB" id="A0A0T9LQN4"/>
<dbReference type="InterPro" id="IPR011024">
    <property type="entry name" value="G_crystallin-like"/>
</dbReference>